<dbReference type="RefSeq" id="WP_171673860.1">
    <property type="nucleotide sequence ID" value="NZ_BAAAGT010000001.1"/>
</dbReference>
<evidence type="ECO:0000313" key="7">
    <source>
        <dbReference type="EMBL" id="MBB6565071.1"/>
    </source>
</evidence>
<evidence type="ECO:0000313" key="8">
    <source>
        <dbReference type="EMBL" id="NOL41342.1"/>
    </source>
</evidence>
<feature type="domain" description="Peptidase S33 tripeptidyl aminopeptidase-like C-terminal" evidence="6">
    <location>
        <begin position="414"/>
        <end position="513"/>
    </location>
</feature>
<dbReference type="InterPro" id="IPR051601">
    <property type="entry name" value="Serine_prot/Carboxylest_S33"/>
</dbReference>
<evidence type="ECO:0000256" key="5">
    <source>
        <dbReference type="SAM" id="SignalP"/>
    </source>
</evidence>
<feature type="compositionally biased region" description="Low complexity" evidence="4">
    <location>
        <begin position="27"/>
        <end position="44"/>
    </location>
</feature>
<dbReference type="SUPFAM" id="SSF53474">
    <property type="entry name" value="alpha/beta-Hydrolases"/>
    <property type="match status" value="1"/>
</dbReference>
<name>A0A7Y4NYU8_9ACTN</name>
<dbReference type="PANTHER" id="PTHR43248:SF29">
    <property type="entry name" value="TRIPEPTIDYL AMINOPEPTIDASE"/>
    <property type="match status" value="1"/>
</dbReference>
<keyword evidence="9" id="KW-1185">Reference proteome</keyword>
<keyword evidence="3 8" id="KW-0378">Hydrolase</keyword>
<evidence type="ECO:0000256" key="2">
    <source>
        <dbReference type="ARBA" id="ARBA00022729"/>
    </source>
</evidence>
<protein>
    <submittedName>
        <fullName evidence="8">Alpha/beta fold hydrolase</fullName>
    </submittedName>
    <submittedName>
        <fullName evidence="7">Pimeloyl-ACP methyl ester carboxylesterase</fullName>
    </submittedName>
</protein>
<comment type="caution">
    <text evidence="8">The sequence shown here is derived from an EMBL/GenBank/DDBJ whole genome shotgun (WGS) entry which is preliminary data.</text>
</comment>
<dbReference type="InterPro" id="IPR013595">
    <property type="entry name" value="Pept_S33_TAP-like_C"/>
</dbReference>
<dbReference type="Gene3D" id="3.40.50.1820">
    <property type="entry name" value="alpha/beta hydrolase"/>
    <property type="match status" value="1"/>
</dbReference>
<feature type="region of interest" description="Disordered" evidence="4">
    <location>
        <begin position="24"/>
        <end position="44"/>
    </location>
</feature>
<reference evidence="8 9" key="1">
    <citation type="submission" date="2020-05" db="EMBL/GenBank/DDBJ databases">
        <title>Genome sequence of Kribbella sandramycini ATCC 39419.</title>
        <authorList>
            <person name="Maclea K.S."/>
            <person name="Fair J.L."/>
        </authorList>
    </citation>
    <scope>NUCLEOTIDE SEQUENCE [LARGE SCALE GENOMIC DNA]</scope>
    <source>
        <strain evidence="8 9">ATCC 39419</strain>
    </source>
</reference>
<dbReference type="PROSITE" id="PS51257">
    <property type="entry name" value="PROKAR_LIPOPROTEIN"/>
    <property type="match status" value="1"/>
</dbReference>
<comment type="similarity">
    <text evidence="1">Belongs to the peptidase S33 family.</text>
</comment>
<dbReference type="EMBL" id="JACHKF010000001">
    <property type="protein sequence ID" value="MBB6565071.1"/>
    <property type="molecule type" value="Genomic_DNA"/>
</dbReference>
<dbReference type="GO" id="GO:0016787">
    <property type="term" value="F:hydrolase activity"/>
    <property type="evidence" value="ECO:0007669"/>
    <property type="project" value="UniProtKB-KW"/>
</dbReference>
<dbReference type="Proteomes" id="UP000534306">
    <property type="component" value="Unassembled WGS sequence"/>
</dbReference>
<reference evidence="7 10" key="2">
    <citation type="submission" date="2020-08" db="EMBL/GenBank/DDBJ databases">
        <title>Sequencing the genomes of 1000 actinobacteria strains.</title>
        <authorList>
            <person name="Klenk H.-P."/>
        </authorList>
    </citation>
    <scope>NUCLEOTIDE SEQUENCE [LARGE SCALE GENOMIC DNA]</scope>
    <source>
        <strain evidence="7 10">DSM 15626</strain>
    </source>
</reference>
<evidence type="ECO:0000313" key="10">
    <source>
        <dbReference type="Proteomes" id="UP000553957"/>
    </source>
</evidence>
<dbReference type="AlphaFoldDB" id="A0A7Y4NYU8"/>
<dbReference type="InterPro" id="IPR029058">
    <property type="entry name" value="AB_hydrolase_fold"/>
</dbReference>
<feature type="signal peptide" evidence="5">
    <location>
        <begin position="1"/>
        <end position="28"/>
    </location>
</feature>
<sequence length="518" mass="53526">MSKPVAIAVTTLLTVGLLVSCGSSDQSAPESSPAPTTSPTAGASVAPAWKPCGVKVPKEVVAGLDERRAAAVRARECATIAVPVDYGRADGPTIQLAITRIRSADAGRRLGSVVYNPGGPGASGLDTVAGMATRYRDVLERYDLVSWDPRGAAASAPLTCGSSGDGADALPPGVPTTDAQWAALGAAAQQFGRQCAKSGGELLKHLGLFDSARDLDRVRAAVGDDKLHYVGVSYGGQLGAAYAELFPDRVGRMVLDGPGTPARTYEQTLLDQAAGAELGFQQLVASCLAKPPCALGRSLSDAKAKLGAFLTKLDAKPLPTRQAQQPLTRVGVVSAISTGITDPPLWPQLAQSLAAAYQGSGDGLLLFATAIGRRPDGSRSNLPTINSAVNCLDHPGAITVEKVRAAVPKFAQVSPLFGPVSALRLLECVGWPEAGVGRERPIDGEGAAPIVVVGNTGDPLGRYEWAQELATMLRSAKLLTWQGTGHGAYGQIDTCVDKAVNKYLLTDEPPAAQTCPAR</sequence>
<evidence type="ECO:0000256" key="3">
    <source>
        <dbReference type="ARBA" id="ARBA00022801"/>
    </source>
</evidence>
<evidence type="ECO:0000259" key="6">
    <source>
        <dbReference type="Pfam" id="PF08386"/>
    </source>
</evidence>
<feature type="chain" id="PRO_5038315483" evidence="5">
    <location>
        <begin position="29"/>
        <end position="518"/>
    </location>
</feature>
<accession>A0A7Y4NYU8</accession>
<organism evidence="8 9">
    <name type="scientific">Kribbella sandramycini</name>
    <dbReference type="NCBI Taxonomy" id="60450"/>
    <lineage>
        <taxon>Bacteria</taxon>
        <taxon>Bacillati</taxon>
        <taxon>Actinomycetota</taxon>
        <taxon>Actinomycetes</taxon>
        <taxon>Propionibacteriales</taxon>
        <taxon>Kribbellaceae</taxon>
        <taxon>Kribbella</taxon>
    </lineage>
</organism>
<evidence type="ECO:0000256" key="4">
    <source>
        <dbReference type="SAM" id="MobiDB-lite"/>
    </source>
</evidence>
<keyword evidence="2 5" id="KW-0732">Signal</keyword>
<proteinExistence type="inferred from homology"/>
<evidence type="ECO:0000313" key="9">
    <source>
        <dbReference type="Proteomes" id="UP000534306"/>
    </source>
</evidence>
<dbReference type="PANTHER" id="PTHR43248">
    <property type="entry name" value="2-SUCCINYL-6-HYDROXY-2,4-CYCLOHEXADIENE-1-CARBOXYLATE SYNTHASE"/>
    <property type="match status" value="1"/>
</dbReference>
<gene>
    <name evidence="7" type="ORF">HNR71_000708</name>
    <name evidence="8" type="ORF">HPO96_13905</name>
</gene>
<dbReference type="Pfam" id="PF08386">
    <property type="entry name" value="Abhydrolase_4"/>
    <property type="match status" value="1"/>
</dbReference>
<dbReference type="Proteomes" id="UP000553957">
    <property type="component" value="Unassembled WGS sequence"/>
</dbReference>
<evidence type="ECO:0000256" key="1">
    <source>
        <dbReference type="ARBA" id="ARBA00010088"/>
    </source>
</evidence>
<dbReference type="EMBL" id="JABJRC010000003">
    <property type="protein sequence ID" value="NOL41342.1"/>
    <property type="molecule type" value="Genomic_DNA"/>
</dbReference>